<evidence type="ECO:0000256" key="1">
    <source>
        <dbReference type="ARBA" id="ARBA00022679"/>
    </source>
</evidence>
<evidence type="ECO:0000313" key="9">
    <source>
        <dbReference type="Proteomes" id="UP000830115"/>
    </source>
</evidence>
<dbReference type="SUPFAM" id="SSF101473">
    <property type="entry name" value="DhaL-like"/>
    <property type="match status" value="1"/>
</dbReference>
<dbReference type="InterPro" id="IPR004006">
    <property type="entry name" value="DhaK_dom"/>
</dbReference>
<evidence type="ECO:0000256" key="2">
    <source>
        <dbReference type="ARBA" id="ARBA00022741"/>
    </source>
</evidence>
<dbReference type="PANTHER" id="PTHR28629">
    <property type="entry name" value="TRIOKINASE/FMN CYCLASE"/>
    <property type="match status" value="1"/>
</dbReference>
<keyword evidence="2" id="KW-0547">Nucleotide-binding</keyword>
<dbReference type="PROSITE" id="PS51481">
    <property type="entry name" value="DHAK"/>
    <property type="match status" value="1"/>
</dbReference>
<dbReference type="SUPFAM" id="SSF82549">
    <property type="entry name" value="DAK1/DegV-like"/>
    <property type="match status" value="1"/>
</dbReference>
<dbReference type="NCBIfam" id="NF011049">
    <property type="entry name" value="PRK14479.1"/>
    <property type="match status" value="1"/>
</dbReference>
<organism evidence="8 9">
    <name type="scientific">Streptomyces halobius</name>
    <dbReference type="NCBI Taxonomy" id="2879846"/>
    <lineage>
        <taxon>Bacteria</taxon>
        <taxon>Bacillati</taxon>
        <taxon>Actinomycetota</taxon>
        <taxon>Actinomycetes</taxon>
        <taxon>Kitasatosporales</taxon>
        <taxon>Streptomycetaceae</taxon>
        <taxon>Streptomyces</taxon>
    </lineage>
</organism>
<evidence type="ECO:0000256" key="5">
    <source>
        <dbReference type="SAM" id="MobiDB-lite"/>
    </source>
</evidence>
<keyword evidence="9" id="KW-1185">Reference proteome</keyword>
<dbReference type="SMART" id="SM01120">
    <property type="entry name" value="Dak2"/>
    <property type="match status" value="1"/>
</dbReference>
<evidence type="ECO:0000256" key="4">
    <source>
        <dbReference type="ARBA" id="ARBA00022840"/>
    </source>
</evidence>
<dbReference type="Gene3D" id="1.25.40.340">
    <property type="match status" value="1"/>
</dbReference>
<dbReference type="Pfam" id="PF02733">
    <property type="entry name" value="Dak1"/>
    <property type="match status" value="1"/>
</dbReference>
<evidence type="ECO:0000259" key="6">
    <source>
        <dbReference type="PROSITE" id="PS51480"/>
    </source>
</evidence>
<dbReference type="PANTHER" id="PTHR28629:SF4">
    <property type="entry name" value="TRIOKINASE_FMN CYCLASE"/>
    <property type="match status" value="1"/>
</dbReference>
<proteinExistence type="predicted"/>
<gene>
    <name evidence="8" type="ORF">K9S39_14815</name>
</gene>
<dbReference type="Pfam" id="PF02734">
    <property type="entry name" value="Dak2"/>
    <property type="match status" value="1"/>
</dbReference>
<dbReference type="InterPro" id="IPR036117">
    <property type="entry name" value="DhaL_dom_sf"/>
</dbReference>
<keyword evidence="1" id="KW-0808">Transferase</keyword>
<name>A0ABY4M592_9ACTN</name>
<keyword evidence="3 8" id="KW-0418">Kinase</keyword>
<keyword evidence="4" id="KW-0067">ATP-binding</keyword>
<accession>A0ABY4M592</accession>
<feature type="compositionally biased region" description="Basic and acidic residues" evidence="5">
    <location>
        <begin position="364"/>
        <end position="377"/>
    </location>
</feature>
<feature type="region of interest" description="Disordered" evidence="5">
    <location>
        <begin position="345"/>
        <end position="426"/>
    </location>
</feature>
<dbReference type="EMBL" id="CP086322">
    <property type="protein sequence ID" value="UQA92934.1"/>
    <property type="molecule type" value="Genomic_DNA"/>
</dbReference>
<evidence type="ECO:0000256" key="3">
    <source>
        <dbReference type="ARBA" id="ARBA00022777"/>
    </source>
</evidence>
<dbReference type="PROSITE" id="PS51480">
    <property type="entry name" value="DHAL"/>
    <property type="match status" value="1"/>
</dbReference>
<feature type="domain" description="DhaK" evidence="7">
    <location>
        <begin position="11"/>
        <end position="343"/>
    </location>
</feature>
<dbReference type="InterPro" id="IPR050861">
    <property type="entry name" value="Dihydroxyacetone_Kinase"/>
</dbReference>
<dbReference type="Gene3D" id="3.30.1180.20">
    <property type="entry name" value="Dihydroxyacetone kinase, domain 2"/>
    <property type="match status" value="1"/>
</dbReference>
<feature type="domain" description="DhaL" evidence="6">
    <location>
        <begin position="436"/>
        <end position="650"/>
    </location>
</feature>
<evidence type="ECO:0000259" key="7">
    <source>
        <dbReference type="PROSITE" id="PS51481"/>
    </source>
</evidence>
<sequence>MTITPAGLGHRPESFREDWLEGLADAYARTVRRVPGAYGVVGRHAPRPGKVAVVIGGGSGHYPAFAGLVGPGFADAAAIGDVFASPSAEQVYRTARAADGGAGVLLTYGNYAGDVMHFGLAARRLAAEGVETRTVLVTDDVASGPPPVEGQEIDPSRDRRGVAGDFFVFKVAGAAAERGDDLAGVARLAARANAMTRTFGAAFAGCTLPGAEGPLFTVGPGTTELGMGIHGEPGLRTTRSLTAAELADELVDNLLSELPEAPAGGDGRIAVLLNGLGRTKYEELFVVYRQVNRRLRAAGLRPHRPEVGEFVTSFDMAGVSLSLMLLDDELAELYDAPCETPAFRGVAGERAGADERTDEGEGEAAGRRDAGEWEAAGRTHAARGEVPAGVRSAGRGDGASAPRGDASGPRRDAASGPLRDVVSGPLRVGIPPGGGLPVTAALQAALDLVAANEDELGRLDAVAGDGDHGIGIVRGLRAAVAAARAAEPDHLRPAEPDHIGDPCSAGIALLTAGLALADASGGASGALYGALLTETGAVLKKAGTGACDTALFADAAEAAQRAVSELGGAEVGEKTLLDALDPFRRELRARAGEPLPKAWRAAAEAATRAAADTAHLTPSRGRAARMGALGYGHPDAGAVSLALILTAVGEALG</sequence>
<dbReference type="GO" id="GO:0016301">
    <property type="term" value="F:kinase activity"/>
    <property type="evidence" value="ECO:0007669"/>
    <property type="project" value="UniProtKB-KW"/>
</dbReference>
<dbReference type="RefSeq" id="WP_248863789.1">
    <property type="nucleotide sequence ID" value="NZ_CP086322.1"/>
</dbReference>
<evidence type="ECO:0000313" key="8">
    <source>
        <dbReference type="EMBL" id="UQA92934.1"/>
    </source>
</evidence>
<dbReference type="Gene3D" id="3.40.50.10440">
    <property type="entry name" value="Dihydroxyacetone kinase, domain 1"/>
    <property type="match status" value="1"/>
</dbReference>
<dbReference type="InterPro" id="IPR004007">
    <property type="entry name" value="DhaL_dom"/>
</dbReference>
<dbReference type="Proteomes" id="UP000830115">
    <property type="component" value="Chromosome"/>
</dbReference>
<reference evidence="8" key="1">
    <citation type="submission" date="2021-10" db="EMBL/GenBank/DDBJ databases">
        <title>Streptomyces nigrumlapis sp.nov.,an antimicrobial producing actinobacterium isolated from Black Gobi rocks.</title>
        <authorList>
            <person name="Wen Y."/>
            <person name="Zhang W."/>
            <person name="Liu X.G."/>
        </authorList>
    </citation>
    <scope>NUCLEOTIDE SEQUENCE</scope>
    <source>
        <strain evidence="8">ST13-2-2</strain>
    </source>
</reference>
<protein>
    <submittedName>
        <fullName evidence="8">Dihydroxyacetone kinase family protein</fullName>
    </submittedName>
</protein>